<evidence type="ECO:0000256" key="9">
    <source>
        <dbReference type="ARBA" id="ARBA00030686"/>
    </source>
</evidence>
<dbReference type="InterPro" id="IPR017846">
    <property type="entry name" value="Nict_dMeBzImd_PRibTrfase_bact"/>
</dbReference>
<dbReference type="HOGENOM" id="CLU_002982_0_0_9"/>
<dbReference type="SUPFAM" id="SSF52733">
    <property type="entry name" value="Nicotinate mononucleotide:5,6-dimethylbenzimidazole phosphoribosyltransferase (CobT)"/>
    <property type="match status" value="1"/>
</dbReference>
<keyword evidence="13" id="KW-1185">Reference proteome</keyword>
<evidence type="ECO:0000256" key="3">
    <source>
        <dbReference type="ARBA" id="ARBA00007110"/>
    </source>
</evidence>
<sequence>MEMELLEKTVAEIDKLNEEKMAEAKQRLDSLTKPPGSLGKLEEIAIKLAGMSGELYPKVDKKVHIVMAGDHGVVSEGVSAVSQEVTIQMVYNFLNEGAAINVLANQVGVDVTIIDIGVAGELDAEGLIDKKVKLGTDNLAQGPAMDRKEAVASIETGIEVVTEMIENGANLIGTGEMGIGNTTPSSAILAAITDLSLDDTVGFGTGIDDDQLEKKKEIVAQALEVNQPDVNDGLDVLAKVGGLEIGGMAGVMLGAAAANKPVMVDGFISGAAALIAQKIEPKVTDYLIPSHKSVEPGHIRMYEILGLEPMLDMDMRLGEGTGAVLGMNLVESATRIISQMATFEEAQVEH</sequence>
<dbReference type="EMBL" id="CP002105">
    <property type="protein sequence ID" value="ADL12299.1"/>
    <property type="molecule type" value="Genomic_DNA"/>
</dbReference>
<dbReference type="Proteomes" id="UP000001661">
    <property type="component" value="Chromosome"/>
</dbReference>
<dbReference type="NCBIfam" id="NF000996">
    <property type="entry name" value="PRK00105.1"/>
    <property type="match status" value="1"/>
</dbReference>
<dbReference type="PANTHER" id="PTHR43463">
    <property type="entry name" value="NICOTINATE-NUCLEOTIDE--DIMETHYLBENZIMIDAZOLE PHOSPHORIBOSYLTRANSFERASE"/>
    <property type="match status" value="1"/>
</dbReference>
<dbReference type="CDD" id="cd02439">
    <property type="entry name" value="DMB-PRT_CobT"/>
    <property type="match status" value="1"/>
</dbReference>
<dbReference type="Pfam" id="PF02277">
    <property type="entry name" value="DBI_PRT"/>
    <property type="match status" value="1"/>
</dbReference>
<dbReference type="GO" id="GO:0009236">
    <property type="term" value="P:cobalamin biosynthetic process"/>
    <property type="evidence" value="ECO:0007669"/>
    <property type="project" value="UniProtKB-UniRule"/>
</dbReference>
<dbReference type="FunFam" id="3.40.50.10210:FF:000001">
    <property type="entry name" value="Nicotinate-nucleotide--dimethylbenzimidazole phosphoribosyltransferase"/>
    <property type="match status" value="1"/>
</dbReference>
<evidence type="ECO:0000256" key="2">
    <source>
        <dbReference type="ARBA" id="ARBA00005049"/>
    </source>
</evidence>
<dbReference type="STRING" id="574087.Acear_0759"/>
<evidence type="ECO:0000313" key="13">
    <source>
        <dbReference type="Proteomes" id="UP000001661"/>
    </source>
</evidence>
<keyword evidence="6 11" id="KW-0169">Cobalamin biosynthesis</keyword>
<gene>
    <name evidence="11" type="primary">cobT</name>
    <name evidence="12" type="ordered locus">Acear_0759</name>
</gene>
<dbReference type="AlphaFoldDB" id="D9QVP0"/>
<reference evidence="12 13" key="1">
    <citation type="journal article" date="2010" name="Stand. Genomic Sci.">
        <title>Complete genome sequence of Acetohalobium arabaticum type strain (Z-7288).</title>
        <authorList>
            <person name="Sikorski J."/>
            <person name="Lapidus A."/>
            <person name="Chertkov O."/>
            <person name="Lucas S."/>
            <person name="Copeland A."/>
            <person name="Glavina Del Rio T."/>
            <person name="Nolan M."/>
            <person name="Tice H."/>
            <person name="Cheng J.F."/>
            <person name="Han C."/>
            <person name="Brambilla E."/>
            <person name="Pitluck S."/>
            <person name="Liolios K."/>
            <person name="Ivanova N."/>
            <person name="Mavromatis K."/>
            <person name="Mikhailova N."/>
            <person name="Pati A."/>
            <person name="Bruce D."/>
            <person name="Detter C."/>
            <person name="Tapia R."/>
            <person name="Goodwin L."/>
            <person name="Chen A."/>
            <person name="Palaniappan K."/>
            <person name="Land M."/>
            <person name="Hauser L."/>
            <person name="Chang Y.J."/>
            <person name="Jeffries C.D."/>
            <person name="Rohde M."/>
            <person name="Goker M."/>
            <person name="Spring S."/>
            <person name="Woyke T."/>
            <person name="Bristow J."/>
            <person name="Eisen J.A."/>
            <person name="Markowitz V."/>
            <person name="Hugenholtz P."/>
            <person name="Kyrpides N.C."/>
            <person name="Klenk H.P."/>
        </authorList>
    </citation>
    <scope>NUCLEOTIDE SEQUENCE [LARGE SCALE GENOMIC DNA]</scope>
    <source>
        <strain evidence="13">ATCC 49924 / DSM 5501 / Z-7288</strain>
    </source>
</reference>
<evidence type="ECO:0000256" key="11">
    <source>
        <dbReference type="HAMAP-Rule" id="MF_00230"/>
    </source>
</evidence>
<dbReference type="HAMAP" id="MF_00230">
    <property type="entry name" value="CobT"/>
    <property type="match status" value="1"/>
</dbReference>
<dbReference type="EC" id="2.4.2.21" evidence="4 11"/>
<comment type="similarity">
    <text evidence="3 11">Belongs to the CobT family.</text>
</comment>
<dbReference type="eggNOG" id="COG2038">
    <property type="taxonomic scope" value="Bacteria"/>
</dbReference>
<evidence type="ECO:0000256" key="1">
    <source>
        <dbReference type="ARBA" id="ARBA00002197"/>
    </source>
</evidence>
<dbReference type="UniPathway" id="UPA00061">
    <property type="reaction ID" value="UER00516"/>
</dbReference>
<dbReference type="GO" id="GO:0008939">
    <property type="term" value="F:nicotinate-nucleotide-dimethylbenzimidazole phosphoribosyltransferase activity"/>
    <property type="evidence" value="ECO:0007669"/>
    <property type="project" value="UniProtKB-UniRule"/>
</dbReference>
<evidence type="ECO:0000256" key="4">
    <source>
        <dbReference type="ARBA" id="ARBA00011991"/>
    </source>
</evidence>
<comment type="catalytic activity">
    <reaction evidence="10 11">
        <text>5,6-dimethylbenzimidazole + nicotinate beta-D-ribonucleotide = alpha-ribazole 5'-phosphate + nicotinate + H(+)</text>
        <dbReference type="Rhea" id="RHEA:11196"/>
        <dbReference type="ChEBI" id="CHEBI:15378"/>
        <dbReference type="ChEBI" id="CHEBI:15890"/>
        <dbReference type="ChEBI" id="CHEBI:32544"/>
        <dbReference type="ChEBI" id="CHEBI:57502"/>
        <dbReference type="ChEBI" id="CHEBI:57918"/>
        <dbReference type="EC" id="2.4.2.21"/>
    </reaction>
</comment>
<evidence type="ECO:0000256" key="6">
    <source>
        <dbReference type="ARBA" id="ARBA00022573"/>
    </source>
</evidence>
<evidence type="ECO:0000313" key="12">
    <source>
        <dbReference type="EMBL" id="ADL12299.1"/>
    </source>
</evidence>
<dbReference type="NCBIfam" id="TIGR03160">
    <property type="entry name" value="cobT_DBIPRT"/>
    <property type="match status" value="1"/>
</dbReference>
<dbReference type="InterPro" id="IPR023195">
    <property type="entry name" value="Nict_dMeBzImd_PRibTrfase_N"/>
</dbReference>
<dbReference type="Gene3D" id="1.10.1610.10">
    <property type="match status" value="1"/>
</dbReference>
<evidence type="ECO:0000256" key="10">
    <source>
        <dbReference type="ARBA" id="ARBA00047340"/>
    </source>
</evidence>
<evidence type="ECO:0000256" key="5">
    <source>
        <dbReference type="ARBA" id="ARBA00015486"/>
    </source>
</evidence>
<feature type="active site" description="Proton acceptor" evidence="11">
    <location>
        <position position="319"/>
    </location>
</feature>
<proteinExistence type="inferred from homology"/>
<comment type="pathway">
    <text evidence="2 11">Nucleoside biosynthesis; alpha-ribazole biosynthesis; alpha-ribazole from 5,6-dimethylbenzimidazole: step 1/2.</text>
</comment>
<dbReference type="KEGG" id="aar:Acear_0759"/>
<name>D9QVP0_ACEAZ</name>
<dbReference type="PANTHER" id="PTHR43463:SF1">
    <property type="entry name" value="NICOTINATE-NUCLEOTIDE--DIMETHYLBENZIMIDAZOLE PHOSPHORIBOSYLTRANSFERASE"/>
    <property type="match status" value="1"/>
</dbReference>
<evidence type="ECO:0000256" key="8">
    <source>
        <dbReference type="ARBA" id="ARBA00022679"/>
    </source>
</evidence>
<comment type="function">
    <text evidence="1 11">Catalyzes the synthesis of alpha-ribazole-5'-phosphate from nicotinate mononucleotide (NAMN) and 5,6-dimethylbenzimidazole (DMB).</text>
</comment>
<dbReference type="InterPro" id="IPR036087">
    <property type="entry name" value="Nict_dMeBzImd_PRibTrfase_sf"/>
</dbReference>
<dbReference type="InterPro" id="IPR003200">
    <property type="entry name" value="Nict_dMeBzImd_PRibTrfase"/>
</dbReference>
<keyword evidence="8 11" id="KW-0808">Transferase</keyword>
<evidence type="ECO:0000256" key="7">
    <source>
        <dbReference type="ARBA" id="ARBA00022676"/>
    </source>
</evidence>
<keyword evidence="7 11" id="KW-0328">Glycosyltransferase</keyword>
<dbReference type="Gene3D" id="3.40.50.10210">
    <property type="match status" value="1"/>
</dbReference>
<organism evidence="12 13">
    <name type="scientific">Acetohalobium arabaticum (strain ATCC 49924 / DSM 5501 / Z-7288)</name>
    <dbReference type="NCBI Taxonomy" id="574087"/>
    <lineage>
        <taxon>Bacteria</taxon>
        <taxon>Bacillati</taxon>
        <taxon>Bacillota</taxon>
        <taxon>Clostridia</taxon>
        <taxon>Halanaerobiales</taxon>
        <taxon>Halobacteroidaceae</taxon>
        <taxon>Acetohalobium</taxon>
    </lineage>
</organism>
<protein>
    <recommendedName>
        <fullName evidence="5 11">Nicotinate-nucleotide--dimethylbenzimidazole phosphoribosyltransferase</fullName>
        <shortName evidence="11">NN:DBI PRT</shortName>
        <ecNumber evidence="4 11">2.4.2.21</ecNumber>
    </recommendedName>
    <alternativeName>
        <fullName evidence="9 11">N(1)-alpha-phosphoribosyltransferase</fullName>
    </alternativeName>
</protein>
<accession>D9QVP0</accession>